<keyword evidence="1" id="KW-0472">Membrane</keyword>
<organism evidence="2 3">
    <name type="scientific">Sphingobacterium bambusae</name>
    <dbReference type="NCBI Taxonomy" id="662858"/>
    <lineage>
        <taxon>Bacteria</taxon>
        <taxon>Pseudomonadati</taxon>
        <taxon>Bacteroidota</taxon>
        <taxon>Sphingobacteriia</taxon>
        <taxon>Sphingobacteriales</taxon>
        <taxon>Sphingobacteriaceae</taxon>
        <taxon>Sphingobacterium</taxon>
    </lineage>
</organism>
<sequence>MFFLVDKIEQATYYTDGLHHPAGHDAVMSLHVFRTCMRSALFTVHAKKAYGEFWDQQTQKRIGRRSWTKEMRIFHDQKVKEAPKPPFTFRLTVVGWIFVLLVVATFGMIGYNAMKPPLPKSALSVAMEAKPAVGDIYFGHFETYKEVGTVAGAKVGFGWFKVEAVEGDTYYLVQSAEMSKTSQPKEGMNRTDFGKERMELHLVEQTSYTIRFKSPDKKTEVYISDKK</sequence>
<keyword evidence="1" id="KW-1133">Transmembrane helix</keyword>
<proteinExistence type="predicted"/>
<evidence type="ECO:0000256" key="1">
    <source>
        <dbReference type="SAM" id="Phobius"/>
    </source>
</evidence>
<keyword evidence="1" id="KW-0812">Transmembrane</keyword>
<dbReference type="Proteomes" id="UP001597525">
    <property type="component" value="Unassembled WGS sequence"/>
</dbReference>
<evidence type="ECO:0000313" key="3">
    <source>
        <dbReference type="Proteomes" id="UP001597525"/>
    </source>
</evidence>
<name>A0ABW6BF71_9SPHI</name>
<keyword evidence="3" id="KW-1185">Reference proteome</keyword>
<gene>
    <name evidence="2" type="ORF">ACFS7Y_03860</name>
</gene>
<evidence type="ECO:0000313" key="2">
    <source>
        <dbReference type="EMBL" id="MFD2966505.1"/>
    </source>
</evidence>
<reference evidence="3" key="1">
    <citation type="journal article" date="2019" name="Int. J. Syst. Evol. Microbiol.">
        <title>The Global Catalogue of Microorganisms (GCM) 10K type strain sequencing project: providing services to taxonomists for standard genome sequencing and annotation.</title>
        <authorList>
            <consortium name="The Broad Institute Genomics Platform"/>
            <consortium name="The Broad Institute Genome Sequencing Center for Infectious Disease"/>
            <person name="Wu L."/>
            <person name="Ma J."/>
        </authorList>
    </citation>
    <scope>NUCLEOTIDE SEQUENCE [LARGE SCALE GENOMIC DNA]</scope>
    <source>
        <strain evidence="3">KCTC 22814</strain>
    </source>
</reference>
<protein>
    <recommendedName>
        <fullName evidence="4">DUF4178 domain-containing protein</fullName>
    </recommendedName>
</protein>
<evidence type="ECO:0008006" key="4">
    <source>
        <dbReference type="Google" id="ProtNLM"/>
    </source>
</evidence>
<dbReference type="RefSeq" id="WP_320184289.1">
    <property type="nucleotide sequence ID" value="NZ_CP138332.1"/>
</dbReference>
<accession>A0ABW6BF71</accession>
<feature type="transmembrane region" description="Helical" evidence="1">
    <location>
        <begin position="93"/>
        <end position="114"/>
    </location>
</feature>
<dbReference type="EMBL" id="JBHUPB010000003">
    <property type="protein sequence ID" value="MFD2966505.1"/>
    <property type="molecule type" value="Genomic_DNA"/>
</dbReference>
<comment type="caution">
    <text evidence="2">The sequence shown here is derived from an EMBL/GenBank/DDBJ whole genome shotgun (WGS) entry which is preliminary data.</text>
</comment>